<dbReference type="GO" id="GO:0032456">
    <property type="term" value="P:endocytic recycling"/>
    <property type="evidence" value="ECO:0007669"/>
    <property type="project" value="TreeGrafter"/>
</dbReference>
<dbReference type="GO" id="GO:0043015">
    <property type="term" value="F:gamma-tubulin binding"/>
    <property type="evidence" value="ECO:0007669"/>
    <property type="project" value="TreeGrafter"/>
</dbReference>
<dbReference type="GO" id="GO:0031901">
    <property type="term" value="C:early endosome membrane"/>
    <property type="evidence" value="ECO:0007669"/>
    <property type="project" value="UniProtKB-SubCell"/>
</dbReference>
<dbReference type="PROSITE" id="PS51082">
    <property type="entry name" value="WH2"/>
    <property type="match status" value="1"/>
</dbReference>
<dbReference type="Pfam" id="PF11945">
    <property type="entry name" value="WASH_WAHD"/>
    <property type="match status" value="1"/>
</dbReference>
<reference evidence="11" key="1">
    <citation type="submission" date="2025-08" db="UniProtKB">
        <authorList>
            <consortium name="RefSeq"/>
        </authorList>
    </citation>
    <scope>IDENTIFICATION</scope>
    <source>
        <tissue evidence="11">Muscle</tissue>
    </source>
</reference>
<comment type="similarity">
    <text evidence="3">Belongs to the WASH1 family.</text>
</comment>
<dbReference type="InterPro" id="IPR021854">
    <property type="entry name" value="WASH1_WAHD"/>
</dbReference>
<name>A0A455B0T0_PHYMC</name>
<feature type="domain" description="WH2" evidence="9">
    <location>
        <begin position="416"/>
        <end position="438"/>
    </location>
</feature>
<evidence type="ECO:0000256" key="2">
    <source>
        <dbReference type="ARBA" id="ARBA00004565"/>
    </source>
</evidence>
<dbReference type="GO" id="GO:0034314">
    <property type="term" value="P:Arp2/3 complex-mediated actin nucleation"/>
    <property type="evidence" value="ECO:0007669"/>
    <property type="project" value="InterPro"/>
</dbReference>
<dbReference type="Proteomes" id="UP000248484">
    <property type="component" value="Unplaced"/>
</dbReference>
<evidence type="ECO:0000256" key="1">
    <source>
        <dbReference type="ARBA" id="ARBA00004146"/>
    </source>
</evidence>
<dbReference type="GO" id="GO:0005829">
    <property type="term" value="C:cytosol"/>
    <property type="evidence" value="ECO:0007669"/>
    <property type="project" value="GOC"/>
</dbReference>
<dbReference type="InterPro" id="IPR028290">
    <property type="entry name" value="WASH1"/>
</dbReference>
<dbReference type="PANTHER" id="PTHR23331">
    <property type="entry name" value="CXYORF1"/>
    <property type="match status" value="1"/>
</dbReference>
<keyword evidence="6" id="KW-0472">Membrane</keyword>
<keyword evidence="5" id="KW-0967">Endosome</keyword>
<evidence type="ECO:0000256" key="3">
    <source>
        <dbReference type="ARBA" id="ARBA00005602"/>
    </source>
</evidence>
<feature type="region of interest" description="Disordered" evidence="8">
    <location>
        <begin position="350"/>
        <end position="461"/>
    </location>
</feature>
<evidence type="ECO:0000313" key="10">
    <source>
        <dbReference type="Proteomes" id="UP000248484"/>
    </source>
</evidence>
<feature type="compositionally biased region" description="Basic and acidic residues" evidence="8">
    <location>
        <begin position="437"/>
        <end position="449"/>
    </location>
</feature>
<accession>A0A455B0T0</accession>
<dbReference type="RefSeq" id="XP_028342510.1">
    <property type="nucleotide sequence ID" value="XM_028486709.2"/>
</dbReference>
<evidence type="ECO:0000256" key="7">
    <source>
        <dbReference type="ARBA" id="ARBA00023203"/>
    </source>
</evidence>
<evidence type="ECO:0000256" key="4">
    <source>
        <dbReference type="ARBA" id="ARBA00022448"/>
    </source>
</evidence>
<dbReference type="CTD" id="100287171"/>
<gene>
    <name evidence="11" type="primary">WASHC1</name>
</gene>
<proteinExistence type="inferred from homology"/>
<feature type="compositionally biased region" description="Pro residues" evidence="8">
    <location>
        <begin position="356"/>
        <end position="368"/>
    </location>
</feature>
<feature type="compositionally biased region" description="Polar residues" evidence="8">
    <location>
        <begin position="47"/>
        <end position="63"/>
    </location>
</feature>
<dbReference type="AlphaFoldDB" id="A0A455B0T0"/>
<organism evidence="10 11">
    <name type="scientific">Physeter macrocephalus</name>
    <name type="common">Sperm whale</name>
    <name type="synonym">Physeter catodon</name>
    <dbReference type="NCBI Taxonomy" id="9755"/>
    <lineage>
        <taxon>Eukaryota</taxon>
        <taxon>Metazoa</taxon>
        <taxon>Chordata</taxon>
        <taxon>Craniata</taxon>
        <taxon>Vertebrata</taxon>
        <taxon>Euteleostomi</taxon>
        <taxon>Mammalia</taxon>
        <taxon>Eutheria</taxon>
        <taxon>Laurasiatheria</taxon>
        <taxon>Artiodactyla</taxon>
        <taxon>Whippomorpha</taxon>
        <taxon>Cetacea</taxon>
        <taxon>Odontoceti</taxon>
        <taxon>Physeteridae</taxon>
        <taxon>Physeter</taxon>
    </lineage>
</organism>
<protein>
    <submittedName>
        <fullName evidence="11">WASH complex subunit 1 isoform X2</fullName>
    </submittedName>
</protein>
<evidence type="ECO:0000256" key="5">
    <source>
        <dbReference type="ARBA" id="ARBA00022753"/>
    </source>
</evidence>
<keyword evidence="7" id="KW-0009">Actin-binding</keyword>
<dbReference type="InterPro" id="IPR003124">
    <property type="entry name" value="WH2_dom"/>
</dbReference>
<feature type="region of interest" description="Disordered" evidence="8">
    <location>
        <begin position="474"/>
        <end position="522"/>
    </location>
</feature>
<dbReference type="GO" id="GO:0003779">
    <property type="term" value="F:actin binding"/>
    <property type="evidence" value="ECO:0007669"/>
    <property type="project" value="UniProtKB-KW"/>
</dbReference>
<dbReference type="GO" id="GO:0043014">
    <property type="term" value="F:alpha-tubulin binding"/>
    <property type="evidence" value="ECO:0007669"/>
    <property type="project" value="InterPro"/>
</dbReference>
<sequence length="522" mass="56575">MRILGRFRSRKLRSSLLEKNLESRVVISDQEKCWPRKAPRLPRSPNKHQQSTSSCTMTPTGTQRPLADQTYAVPLIQPDLRREEAIQQVADALQHLQKVSGDIFSRISQRVELSRSQLRAIGERVSLAQAKIEKIKGSKKAIKVFSSAKYPAPERLQEYSSIFTGAQDPGLQRRARHRVQSKHRPLDELALQEKLQYFPVCVSTKAEPEDEAEEGLGGLPSNISSVSSLLLFNTTENLYKKYVFLDPLAGAVTKTHVMLGAETEEKLFDAPLSISKRGQLEQQVPENYFYVPDLGHVPEIDVPSYLPDLPGVADDLMYSADLGPGIAPSAPGAIPELPAFHTEVAEPFKPDGVLAVPPPPPPPPPPAPALLVSALPPPPPAQTVAPLGQPAREDDSGGASPSVQGAPKEVVDPSSGRATLLESIRQAGGIGKAQLRSVKERRLEKKQQKAQEQVRATSRGGDLMSDLFNKLAMRRKGISGKGPAPGASEGPGGAFARMSDSIPPLPPLQPATGEEGEDDWDS</sequence>
<dbReference type="GeneID" id="102988365"/>
<dbReference type="GO" id="GO:0071203">
    <property type="term" value="C:WASH complex"/>
    <property type="evidence" value="ECO:0007669"/>
    <property type="project" value="InterPro"/>
</dbReference>
<dbReference type="GO" id="GO:0006887">
    <property type="term" value="P:exocytosis"/>
    <property type="evidence" value="ECO:0007669"/>
    <property type="project" value="TreeGrafter"/>
</dbReference>
<evidence type="ECO:0000256" key="8">
    <source>
        <dbReference type="SAM" id="MobiDB-lite"/>
    </source>
</evidence>
<keyword evidence="4" id="KW-0813">Transport</keyword>
<evidence type="ECO:0000313" key="11">
    <source>
        <dbReference type="RefSeq" id="XP_028342510.1"/>
    </source>
</evidence>
<dbReference type="PANTHER" id="PTHR23331:SF5">
    <property type="entry name" value="WAS PROTEIN FAMILY HOMOLOG 2-RELATED"/>
    <property type="match status" value="1"/>
</dbReference>
<dbReference type="GO" id="GO:0055038">
    <property type="term" value="C:recycling endosome membrane"/>
    <property type="evidence" value="ECO:0007669"/>
    <property type="project" value="UniProtKB-SubCell"/>
</dbReference>
<feature type="region of interest" description="Disordered" evidence="8">
    <location>
        <begin position="36"/>
        <end position="67"/>
    </location>
</feature>
<dbReference type="GO" id="GO:0042147">
    <property type="term" value="P:retrograde transport, endosome to Golgi"/>
    <property type="evidence" value="ECO:0007669"/>
    <property type="project" value="TreeGrafter"/>
</dbReference>
<evidence type="ECO:0000259" key="9">
    <source>
        <dbReference type="PROSITE" id="PS51082"/>
    </source>
</evidence>
<comment type="subcellular location">
    <subcellularLocation>
        <location evidence="1">Early endosome membrane</location>
    </subcellularLocation>
    <subcellularLocation>
        <location evidence="2">Recycling endosome membrane</location>
    </subcellularLocation>
</comment>
<evidence type="ECO:0000256" key="6">
    <source>
        <dbReference type="ARBA" id="ARBA00023136"/>
    </source>
</evidence>
<keyword evidence="10" id="KW-1185">Reference proteome</keyword>